<dbReference type="PIRSF" id="PIRSF000350">
    <property type="entry name" value="Mercury_reductase_MerA"/>
    <property type="match status" value="1"/>
</dbReference>
<feature type="domain" description="FAD/NAD(P)-binding" evidence="9">
    <location>
        <begin position="14"/>
        <end position="343"/>
    </location>
</feature>
<dbReference type="SUPFAM" id="SSF55424">
    <property type="entry name" value="FAD/NAD-linked reductases, dimerisation (C-terminal) domain"/>
    <property type="match status" value="1"/>
</dbReference>
<evidence type="ECO:0000256" key="2">
    <source>
        <dbReference type="ARBA" id="ARBA00022630"/>
    </source>
</evidence>
<dbReference type="HOGENOM" id="CLU_016755_0_3_7"/>
<dbReference type="Proteomes" id="UP000006431">
    <property type="component" value="Unassembled WGS sequence"/>
</dbReference>
<evidence type="ECO:0000313" key="11">
    <source>
        <dbReference type="Proteomes" id="UP000006431"/>
    </source>
</evidence>
<dbReference type="InterPro" id="IPR004099">
    <property type="entry name" value="Pyr_nucl-diS_OxRdtase_dimer"/>
</dbReference>
<evidence type="ECO:0000256" key="1">
    <source>
        <dbReference type="ARBA" id="ARBA00007532"/>
    </source>
</evidence>
<dbReference type="PATRIC" id="fig|929558.5.peg.558"/>
<dbReference type="STRING" id="929558.SMGD1_0560"/>
<evidence type="ECO:0000259" key="8">
    <source>
        <dbReference type="Pfam" id="PF02852"/>
    </source>
</evidence>
<dbReference type="PRINTS" id="PR00368">
    <property type="entry name" value="FADPNR"/>
</dbReference>
<dbReference type="Gene3D" id="3.50.50.60">
    <property type="entry name" value="FAD/NAD(P)-binding domain"/>
    <property type="match status" value="2"/>
</dbReference>
<dbReference type="Pfam" id="PF02852">
    <property type="entry name" value="Pyr_redox_dim"/>
    <property type="match status" value="1"/>
</dbReference>
<evidence type="ECO:0000256" key="6">
    <source>
        <dbReference type="PIRSR" id="PIRSR000350-2"/>
    </source>
</evidence>
<dbReference type="GO" id="GO:0050660">
    <property type="term" value="F:flavin adenine dinucleotide binding"/>
    <property type="evidence" value="ECO:0007669"/>
    <property type="project" value="TreeGrafter"/>
</dbReference>
<dbReference type="InterPro" id="IPR023753">
    <property type="entry name" value="FAD/NAD-binding_dom"/>
</dbReference>
<dbReference type="RefSeq" id="WP_008337845.1">
    <property type="nucleotide sequence ID" value="NZ_DS995288.1"/>
</dbReference>
<evidence type="ECO:0000256" key="4">
    <source>
        <dbReference type="ARBA" id="ARBA00023002"/>
    </source>
</evidence>
<dbReference type="eggNOG" id="COG1249">
    <property type="taxonomic scope" value="Bacteria"/>
</dbReference>
<dbReference type="InterPro" id="IPR036188">
    <property type="entry name" value="FAD/NAD-bd_sf"/>
</dbReference>
<dbReference type="InterPro" id="IPR050151">
    <property type="entry name" value="Class-I_Pyr_Nuc-Dis_Oxidored"/>
</dbReference>
<feature type="active site" description="Proton acceptor" evidence="6">
    <location>
        <position position="462"/>
    </location>
</feature>
<accession>B6BKN0</accession>
<dbReference type="EMBL" id="AFRZ01000001">
    <property type="protein sequence ID" value="EHP29087.1"/>
    <property type="molecule type" value="Genomic_DNA"/>
</dbReference>
<feature type="domain" description="Pyridine nucleotide-disulphide oxidoreductase dimerisation" evidence="8">
    <location>
        <begin position="364"/>
        <end position="471"/>
    </location>
</feature>
<evidence type="ECO:0000256" key="5">
    <source>
        <dbReference type="ARBA" id="ARBA00023027"/>
    </source>
</evidence>
<keyword evidence="7" id="KW-0547">Nucleotide-binding</keyword>
<feature type="binding site" evidence="7">
    <location>
        <position position="130"/>
    </location>
    <ligand>
        <name>FAD</name>
        <dbReference type="ChEBI" id="CHEBI:57692"/>
    </ligand>
</feature>
<dbReference type="EC" id="1.8.1.4" evidence="10"/>
<comment type="similarity">
    <text evidence="1">Belongs to the class-I pyridine nucleotide-disulfide oxidoreductase family.</text>
</comment>
<keyword evidence="11" id="KW-1185">Reference proteome</keyword>
<feature type="binding site" evidence="7">
    <location>
        <position position="60"/>
    </location>
    <ligand>
        <name>FAD</name>
        <dbReference type="ChEBI" id="CHEBI:57692"/>
    </ligand>
</feature>
<gene>
    <name evidence="10" type="primary">lpdA</name>
    <name evidence="10" type="ORF">SMGD1_0560</name>
</gene>
<keyword evidence="2" id="KW-0285">Flavoprotein</keyword>
<comment type="caution">
    <text evidence="10">The sequence shown here is derived from an EMBL/GenBank/DDBJ whole genome shotgun (WGS) entry which is preliminary data.</text>
</comment>
<keyword evidence="3 7" id="KW-0274">FAD</keyword>
<protein>
    <submittedName>
        <fullName evidence="10">Dihydrolipoamide dehydrogenase</fullName>
        <ecNumber evidence="10">1.8.1.4</ecNumber>
    </submittedName>
</protein>
<dbReference type="Pfam" id="PF07992">
    <property type="entry name" value="Pyr_redox_2"/>
    <property type="match status" value="1"/>
</dbReference>
<evidence type="ECO:0000313" key="10">
    <source>
        <dbReference type="EMBL" id="EHP29087.1"/>
    </source>
</evidence>
<dbReference type="PRINTS" id="PR00411">
    <property type="entry name" value="PNDRDTASEI"/>
</dbReference>
<evidence type="ECO:0000256" key="3">
    <source>
        <dbReference type="ARBA" id="ARBA00022827"/>
    </source>
</evidence>
<name>B6BKN0_SULGG</name>
<reference evidence="10 11" key="1">
    <citation type="journal article" date="2012" name="Proc. Natl. Acad. Sci. U.S.A.">
        <title>Genome and physiology of a model Epsilonproteobacterium responsible for sulfide detoxification in marine oxygen depletion zones.</title>
        <authorList>
            <person name="Grote J."/>
            <person name="Schott T."/>
            <person name="Bruckner C.G."/>
            <person name="Glockner F.O."/>
            <person name="Jost G."/>
            <person name="Teeling H."/>
            <person name="Labrenz M."/>
            <person name="Jurgens K."/>
        </authorList>
    </citation>
    <scope>NUCLEOTIDE SEQUENCE [LARGE SCALE GENOMIC DNA]</scope>
    <source>
        <strain evidence="10 11">GD1</strain>
    </source>
</reference>
<dbReference type="Gene3D" id="3.30.390.30">
    <property type="match status" value="1"/>
</dbReference>
<feature type="binding site" evidence="7">
    <location>
        <begin position="196"/>
        <end position="203"/>
    </location>
    <ligand>
        <name>NAD(+)</name>
        <dbReference type="ChEBI" id="CHEBI:57540"/>
    </ligand>
</feature>
<comment type="cofactor">
    <cofactor evidence="7">
        <name>FAD</name>
        <dbReference type="ChEBI" id="CHEBI:57692"/>
    </cofactor>
    <text evidence="7">Binds 1 FAD per subunit.</text>
</comment>
<organism evidence="10 11">
    <name type="scientific">Sulfurimonas gotlandica (strain DSM 19862 / JCM 16533 / GD1)</name>
    <dbReference type="NCBI Taxonomy" id="929558"/>
    <lineage>
        <taxon>Bacteria</taxon>
        <taxon>Pseudomonadati</taxon>
        <taxon>Campylobacterota</taxon>
        <taxon>Epsilonproteobacteria</taxon>
        <taxon>Campylobacterales</taxon>
        <taxon>Sulfurimonadaceae</taxon>
        <taxon>Sulfurimonas</taxon>
    </lineage>
</organism>
<dbReference type="OrthoDB" id="9786429at2"/>
<dbReference type="PANTHER" id="PTHR22912">
    <property type="entry name" value="DISULFIDE OXIDOREDUCTASE"/>
    <property type="match status" value="1"/>
</dbReference>
<accession>H1FVN9</accession>
<evidence type="ECO:0000256" key="7">
    <source>
        <dbReference type="PIRSR" id="PIRSR000350-3"/>
    </source>
</evidence>
<dbReference type="SUPFAM" id="SSF51905">
    <property type="entry name" value="FAD/NAD(P)-binding domain"/>
    <property type="match status" value="1"/>
</dbReference>
<proteinExistence type="inferred from homology"/>
<dbReference type="GO" id="GO:0006103">
    <property type="term" value="P:2-oxoglutarate metabolic process"/>
    <property type="evidence" value="ECO:0007669"/>
    <property type="project" value="TreeGrafter"/>
</dbReference>
<keyword evidence="5 7" id="KW-0520">NAD</keyword>
<dbReference type="GO" id="GO:0004148">
    <property type="term" value="F:dihydrolipoyl dehydrogenase (NADH) activity"/>
    <property type="evidence" value="ECO:0007669"/>
    <property type="project" value="UniProtKB-EC"/>
</dbReference>
<dbReference type="FunFam" id="3.30.390.30:FF:000001">
    <property type="entry name" value="Dihydrolipoyl dehydrogenase"/>
    <property type="match status" value="1"/>
</dbReference>
<sequence length="501" mass="55827">MSNVVKYTMNRLKYDVCVIGCGPAGFAAAMRSYDFGNHVCIIEGNRIGGAGVADGALSSKTMWELSKDFSIANKIDRGYRASNISVDYEKVRDNVFAAVREKEYQIRSQIETFSKKEGSDKSVTLIEGWGSFSLNKSVLVTKHDGEVVEIIADNFIIASGSHPRKHPLLEVDGEMIINSNHILKLKKFPREILIVGAGIVGCEFATIFAEFGQTKVHLLDSQERVIPFEDNDVSDYAAKMLENIGVSIYHTASLRSIKKHDTHIDVTLDYKDSHTEVISVDTILVSIGRVPSFKRLGLENVGIELTQNGLICTDEECLVNSNIYAAGDISGHNALVNVAEMEGRFAAKAIESKIKFPLRYRNMSTIMFFNPEISSVGLNEKECQKAKIAYKVVFYKHALVSRAITMRETEGFFKMIVTDEENPKVLGMRAAGPQSAASIMYIVTLMDHNIRLGDIMKTVHPHPSMTEGIQECIRTLLGKSIFKPEAFPQYISFKSWKPEEQ</sequence>
<dbReference type="AlphaFoldDB" id="B6BKN0"/>
<dbReference type="GO" id="GO:0045252">
    <property type="term" value="C:oxoglutarate dehydrogenase complex"/>
    <property type="evidence" value="ECO:0007669"/>
    <property type="project" value="TreeGrafter"/>
</dbReference>
<feature type="binding site" evidence="7">
    <location>
        <position position="328"/>
    </location>
    <ligand>
        <name>FAD</name>
        <dbReference type="ChEBI" id="CHEBI:57692"/>
    </ligand>
</feature>
<evidence type="ECO:0000259" key="9">
    <source>
        <dbReference type="Pfam" id="PF07992"/>
    </source>
</evidence>
<dbReference type="InterPro" id="IPR016156">
    <property type="entry name" value="FAD/NAD-linked_Rdtase_dimer_sf"/>
</dbReference>
<dbReference type="PANTHER" id="PTHR22912:SF103">
    <property type="entry name" value="DEHYDROGENASE, PUTATIVE-RELATED"/>
    <property type="match status" value="1"/>
</dbReference>
<feature type="binding site" evidence="7">
    <location>
        <position position="288"/>
    </location>
    <ligand>
        <name>NAD(+)</name>
        <dbReference type="ChEBI" id="CHEBI:57540"/>
    </ligand>
</feature>
<keyword evidence="4 10" id="KW-0560">Oxidoreductase</keyword>
<dbReference type="InterPro" id="IPR001100">
    <property type="entry name" value="Pyr_nuc-diS_OxRdtase"/>
</dbReference>